<keyword evidence="2" id="KW-1185">Reference proteome</keyword>
<sequence length="283" mass="31352">MAVVSRRQPSALVSNGLSMATVALNVAGAATDAVPIAKQILNSAAHISAFAERIHKKREAMYALIRKVEAYSTQIDIAVAGRVLDPQLQHRLARLLSVFVKIEALLEEKAGRKKYPVRVWNKLIAKPDRAEVLAADLDQEMTLFNLLTGIQLSLTVDDTARAVAEDALYDGQFRRLRDCDVEKLDVIRKHETDTEVIVWSSARVDGQLMVVRHIEPVTPSETNAVVRRQSLSAPHNEFLENIQKVSTISGSHRYIAQLYGRHVRGPEAVFKSGQTSVLSRVCA</sequence>
<dbReference type="Proteomes" id="UP000077266">
    <property type="component" value="Unassembled WGS sequence"/>
</dbReference>
<dbReference type="EMBL" id="KV426170">
    <property type="protein sequence ID" value="KZV85980.1"/>
    <property type="molecule type" value="Genomic_DNA"/>
</dbReference>
<gene>
    <name evidence="1" type="ORF">EXIGLDRAFT_725282</name>
</gene>
<evidence type="ECO:0000313" key="2">
    <source>
        <dbReference type="Proteomes" id="UP000077266"/>
    </source>
</evidence>
<proteinExistence type="predicted"/>
<dbReference type="InParanoid" id="A0A165E3A0"/>
<evidence type="ECO:0000313" key="1">
    <source>
        <dbReference type="EMBL" id="KZV85980.1"/>
    </source>
</evidence>
<dbReference type="AlphaFoldDB" id="A0A165E3A0"/>
<name>A0A165E3A0_EXIGL</name>
<reference evidence="1 2" key="1">
    <citation type="journal article" date="2016" name="Mol. Biol. Evol.">
        <title>Comparative Genomics of Early-Diverging Mushroom-Forming Fungi Provides Insights into the Origins of Lignocellulose Decay Capabilities.</title>
        <authorList>
            <person name="Nagy L.G."/>
            <person name="Riley R."/>
            <person name="Tritt A."/>
            <person name="Adam C."/>
            <person name="Daum C."/>
            <person name="Floudas D."/>
            <person name="Sun H."/>
            <person name="Yadav J.S."/>
            <person name="Pangilinan J."/>
            <person name="Larsson K.H."/>
            <person name="Matsuura K."/>
            <person name="Barry K."/>
            <person name="Labutti K."/>
            <person name="Kuo R."/>
            <person name="Ohm R.A."/>
            <person name="Bhattacharya S.S."/>
            <person name="Shirouzu T."/>
            <person name="Yoshinaga Y."/>
            <person name="Martin F.M."/>
            <person name="Grigoriev I.V."/>
            <person name="Hibbett D.S."/>
        </authorList>
    </citation>
    <scope>NUCLEOTIDE SEQUENCE [LARGE SCALE GENOMIC DNA]</scope>
    <source>
        <strain evidence="1 2">HHB12029</strain>
    </source>
</reference>
<accession>A0A165E3A0</accession>
<protein>
    <submittedName>
        <fullName evidence="1">Uncharacterized protein</fullName>
    </submittedName>
</protein>
<dbReference type="OrthoDB" id="10645642at2759"/>
<organism evidence="1 2">
    <name type="scientific">Exidia glandulosa HHB12029</name>
    <dbReference type="NCBI Taxonomy" id="1314781"/>
    <lineage>
        <taxon>Eukaryota</taxon>
        <taxon>Fungi</taxon>
        <taxon>Dikarya</taxon>
        <taxon>Basidiomycota</taxon>
        <taxon>Agaricomycotina</taxon>
        <taxon>Agaricomycetes</taxon>
        <taxon>Auriculariales</taxon>
        <taxon>Exidiaceae</taxon>
        <taxon>Exidia</taxon>
    </lineage>
</organism>